<dbReference type="GO" id="GO:0001819">
    <property type="term" value="P:positive regulation of cytokine production"/>
    <property type="evidence" value="ECO:0007669"/>
    <property type="project" value="TreeGrafter"/>
</dbReference>
<evidence type="ECO:0000256" key="6">
    <source>
        <dbReference type="ARBA" id="ARBA00023157"/>
    </source>
</evidence>
<comment type="caution">
    <text evidence="9">The sequence shown here is derived from an EMBL/GenBank/DDBJ whole genome shotgun (WGS) entry which is preliminary data.</text>
</comment>
<keyword evidence="6" id="KW-1015">Disulfide bond</keyword>
<evidence type="ECO:0000256" key="2">
    <source>
        <dbReference type="ARBA" id="ARBA00006050"/>
    </source>
</evidence>
<sequence>MRNCMALVDIAPMSFLLILFFIVVSGFGSKPRKNKSKRTVRCICVVWCIGRNLEYHITLEGWNSFLILSCLSVFTTHVDAHSEQSLQELQILLKNMTPLLEVSKASLYAPMPSVQGCTKKLMLCYLLELNVILHEENGEEKHLSVIYDLIKHYNSANHCSMCSKCEAHSLANTTTFSQRMNSFVMMLLSKNNTSEFMDCD</sequence>
<dbReference type="InterPro" id="IPR009079">
    <property type="entry name" value="4_helix_cytokine-like_core"/>
</dbReference>
<comment type="subcellular location">
    <subcellularLocation>
        <location evidence="1">Secreted</location>
    </subcellularLocation>
</comment>
<dbReference type="Gene3D" id="1.20.1250.70">
    <property type="entry name" value="Interleukin-15/Interleukin-21"/>
    <property type="match status" value="1"/>
</dbReference>
<dbReference type="GO" id="GO:0042119">
    <property type="term" value="P:neutrophil activation"/>
    <property type="evidence" value="ECO:0007669"/>
    <property type="project" value="TreeGrafter"/>
</dbReference>
<dbReference type="GO" id="GO:0042102">
    <property type="term" value="P:positive regulation of T cell proliferation"/>
    <property type="evidence" value="ECO:0007669"/>
    <property type="project" value="TreeGrafter"/>
</dbReference>
<protein>
    <recommendedName>
        <fullName evidence="7">Interleukin</fullName>
    </recommendedName>
</protein>
<dbReference type="Pfam" id="PF02372">
    <property type="entry name" value="IL15"/>
    <property type="match status" value="1"/>
</dbReference>
<dbReference type="PANTHER" id="PTHR14356:SF3">
    <property type="entry name" value="INTERLEUKIN-15"/>
    <property type="match status" value="1"/>
</dbReference>
<dbReference type="EMBL" id="JABFDY010000002">
    <property type="protein sequence ID" value="KAF7710112.1"/>
    <property type="molecule type" value="Genomic_DNA"/>
</dbReference>
<keyword evidence="10" id="KW-1185">Reference proteome</keyword>
<gene>
    <name evidence="9" type="ORF">HF521_008984</name>
</gene>
<proteinExistence type="inferred from homology"/>
<evidence type="ECO:0000256" key="7">
    <source>
        <dbReference type="RuleBase" id="RU003453"/>
    </source>
</evidence>
<evidence type="ECO:0000256" key="5">
    <source>
        <dbReference type="ARBA" id="ARBA00022729"/>
    </source>
</evidence>
<dbReference type="GO" id="GO:0005615">
    <property type="term" value="C:extracellular space"/>
    <property type="evidence" value="ECO:0007669"/>
    <property type="project" value="UniProtKB-KW"/>
</dbReference>
<dbReference type="GO" id="GO:0005126">
    <property type="term" value="F:cytokine receptor binding"/>
    <property type="evidence" value="ECO:0007669"/>
    <property type="project" value="InterPro"/>
</dbReference>
<dbReference type="InterPro" id="IPR003443">
    <property type="entry name" value="IL-15/IL-21_fam"/>
</dbReference>
<keyword evidence="3 7" id="KW-0202">Cytokine</keyword>
<keyword evidence="8" id="KW-0472">Membrane</keyword>
<comment type="similarity">
    <text evidence="2 7">Belongs to the IL-15/IL-21 family.</text>
</comment>
<reference evidence="9" key="1">
    <citation type="submission" date="2020-08" db="EMBL/GenBank/DDBJ databases">
        <title>Chromosome-level assembly of Southern catfish (Silurus meridionalis) provides insights into visual adaptation to the nocturnal and benthic lifestyles.</title>
        <authorList>
            <person name="Zhang Y."/>
            <person name="Wang D."/>
            <person name="Peng Z."/>
        </authorList>
    </citation>
    <scope>NUCLEOTIDE SEQUENCE</scope>
    <source>
        <strain evidence="9">SWU-2019-XX</strain>
        <tissue evidence="9">Muscle</tissue>
    </source>
</reference>
<keyword evidence="4" id="KW-0964">Secreted</keyword>
<evidence type="ECO:0000256" key="1">
    <source>
        <dbReference type="ARBA" id="ARBA00004613"/>
    </source>
</evidence>
<evidence type="ECO:0000313" key="10">
    <source>
        <dbReference type="Proteomes" id="UP000606274"/>
    </source>
</evidence>
<dbReference type="GO" id="GO:0005125">
    <property type="term" value="F:cytokine activity"/>
    <property type="evidence" value="ECO:0007669"/>
    <property type="project" value="UniProtKB-KW"/>
</dbReference>
<organism evidence="9 10">
    <name type="scientific">Silurus meridionalis</name>
    <name type="common">Southern catfish</name>
    <name type="synonym">Silurus soldatovi meridionalis</name>
    <dbReference type="NCBI Taxonomy" id="175797"/>
    <lineage>
        <taxon>Eukaryota</taxon>
        <taxon>Metazoa</taxon>
        <taxon>Chordata</taxon>
        <taxon>Craniata</taxon>
        <taxon>Vertebrata</taxon>
        <taxon>Euteleostomi</taxon>
        <taxon>Actinopterygii</taxon>
        <taxon>Neopterygii</taxon>
        <taxon>Teleostei</taxon>
        <taxon>Ostariophysi</taxon>
        <taxon>Siluriformes</taxon>
        <taxon>Siluridae</taxon>
        <taxon>Silurus</taxon>
    </lineage>
</organism>
<evidence type="ECO:0000256" key="4">
    <source>
        <dbReference type="ARBA" id="ARBA00022525"/>
    </source>
</evidence>
<dbReference type="GO" id="GO:0050778">
    <property type="term" value="P:positive regulation of immune response"/>
    <property type="evidence" value="ECO:0007669"/>
    <property type="project" value="TreeGrafter"/>
</dbReference>
<accession>A0A8T0BS37</accession>
<dbReference type="Proteomes" id="UP000606274">
    <property type="component" value="Unassembled WGS sequence"/>
</dbReference>
<keyword evidence="8" id="KW-0812">Transmembrane</keyword>
<dbReference type="GO" id="GO:0006955">
    <property type="term" value="P:immune response"/>
    <property type="evidence" value="ECO:0007669"/>
    <property type="project" value="InterPro"/>
</dbReference>
<keyword evidence="5" id="KW-0732">Signal</keyword>
<dbReference type="AlphaFoldDB" id="A0A8T0BS37"/>
<dbReference type="SUPFAM" id="SSF47266">
    <property type="entry name" value="4-helical cytokines"/>
    <property type="match status" value="1"/>
</dbReference>
<feature type="transmembrane region" description="Helical" evidence="8">
    <location>
        <begin position="6"/>
        <end position="28"/>
    </location>
</feature>
<evidence type="ECO:0000256" key="8">
    <source>
        <dbReference type="SAM" id="Phobius"/>
    </source>
</evidence>
<evidence type="ECO:0000256" key="3">
    <source>
        <dbReference type="ARBA" id="ARBA00022514"/>
    </source>
</evidence>
<evidence type="ECO:0000313" key="9">
    <source>
        <dbReference type="EMBL" id="KAF7710112.1"/>
    </source>
</evidence>
<keyword evidence="8" id="KW-1133">Transmembrane helix</keyword>
<dbReference type="OrthoDB" id="8905762at2759"/>
<name>A0A8T0BS37_SILME</name>
<dbReference type="PANTHER" id="PTHR14356">
    <property type="entry name" value="INTERLEUKIN-15-RELATED"/>
    <property type="match status" value="1"/>
</dbReference>